<name>A0A0F9UJE6_9ZZZZ</name>
<comment type="caution">
    <text evidence="2">The sequence shown here is derived from an EMBL/GenBank/DDBJ whole genome shotgun (WGS) entry which is preliminary data.</text>
</comment>
<dbReference type="InterPro" id="IPR009875">
    <property type="entry name" value="PilZ_domain"/>
</dbReference>
<organism evidence="2">
    <name type="scientific">marine sediment metagenome</name>
    <dbReference type="NCBI Taxonomy" id="412755"/>
    <lineage>
        <taxon>unclassified sequences</taxon>
        <taxon>metagenomes</taxon>
        <taxon>ecological metagenomes</taxon>
    </lineage>
</organism>
<sequence>MKKEKNSERRKAPRVLVKVNVQLWEDYKLEKKAKGYIKDICLEGMCVVTNIRFSLGTDLIFCLNLPEDLKINIYGKIIWEREDEEVFLYGVNFTELDFREKPKLYRFILVTILMNEKK</sequence>
<dbReference type="Pfam" id="PF07238">
    <property type="entry name" value="PilZ"/>
    <property type="match status" value="1"/>
</dbReference>
<protein>
    <recommendedName>
        <fullName evidence="1">PilZ domain-containing protein</fullName>
    </recommendedName>
</protein>
<dbReference type="EMBL" id="LAZR01000958">
    <property type="protein sequence ID" value="KKN53738.1"/>
    <property type="molecule type" value="Genomic_DNA"/>
</dbReference>
<dbReference type="SUPFAM" id="SSF141371">
    <property type="entry name" value="PilZ domain-like"/>
    <property type="match status" value="1"/>
</dbReference>
<reference evidence="2" key="1">
    <citation type="journal article" date="2015" name="Nature">
        <title>Complex archaea that bridge the gap between prokaryotes and eukaryotes.</title>
        <authorList>
            <person name="Spang A."/>
            <person name="Saw J.H."/>
            <person name="Jorgensen S.L."/>
            <person name="Zaremba-Niedzwiedzka K."/>
            <person name="Martijn J."/>
            <person name="Lind A.E."/>
            <person name="van Eijk R."/>
            <person name="Schleper C."/>
            <person name="Guy L."/>
            <person name="Ettema T.J."/>
        </authorList>
    </citation>
    <scope>NUCLEOTIDE SEQUENCE</scope>
</reference>
<dbReference type="GO" id="GO:0035438">
    <property type="term" value="F:cyclic-di-GMP binding"/>
    <property type="evidence" value="ECO:0007669"/>
    <property type="project" value="InterPro"/>
</dbReference>
<evidence type="ECO:0000259" key="1">
    <source>
        <dbReference type="Pfam" id="PF07238"/>
    </source>
</evidence>
<feature type="domain" description="PilZ" evidence="1">
    <location>
        <begin position="8"/>
        <end position="108"/>
    </location>
</feature>
<dbReference type="AlphaFoldDB" id="A0A0F9UJE6"/>
<dbReference type="Gene3D" id="2.40.10.220">
    <property type="entry name" value="predicted glycosyltransferase like domains"/>
    <property type="match status" value="1"/>
</dbReference>
<proteinExistence type="predicted"/>
<evidence type="ECO:0000313" key="2">
    <source>
        <dbReference type="EMBL" id="KKN53738.1"/>
    </source>
</evidence>
<accession>A0A0F9UJE6</accession>
<gene>
    <name evidence="2" type="ORF">LCGC14_0599480</name>
</gene>